<comment type="caution">
    <text evidence="2">The sequence shown here is derived from an EMBL/GenBank/DDBJ whole genome shotgun (WGS) entry which is preliminary data.</text>
</comment>
<sequence length="67" mass="7500">MDPIAPAAPLLSSSQVRCADKQQQRQPFPPPARPDEEPSTWREASRALIPIQTRKTQQGSEICFLAR</sequence>
<accession>A0A9D5D5Y0</accession>
<organism evidence="2 3">
    <name type="scientific">Dioscorea zingiberensis</name>
    <dbReference type="NCBI Taxonomy" id="325984"/>
    <lineage>
        <taxon>Eukaryota</taxon>
        <taxon>Viridiplantae</taxon>
        <taxon>Streptophyta</taxon>
        <taxon>Embryophyta</taxon>
        <taxon>Tracheophyta</taxon>
        <taxon>Spermatophyta</taxon>
        <taxon>Magnoliopsida</taxon>
        <taxon>Liliopsida</taxon>
        <taxon>Dioscoreales</taxon>
        <taxon>Dioscoreaceae</taxon>
        <taxon>Dioscorea</taxon>
    </lineage>
</organism>
<keyword evidence="3" id="KW-1185">Reference proteome</keyword>
<protein>
    <submittedName>
        <fullName evidence="2">Uncharacterized protein</fullName>
    </submittedName>
</protein>
<name>A0A9D5D5Y0_9LILI</name>
<proteinExistence type="predicted"/>
<dbReference type="Proteomes" id="UP001085076">
    <property type="component" value="Miscellaneous, Linkage group lg01"/>
</dbReference>
<reference evidence="2" key="2">
    <citation type="journal article" date="2022" name="Hortic Res">
        <title>The genome of Dioscorea zingiberensis sheds light on the biosynthesis, origin and evolution of the medicinally important diosgenin saponins.</title>
        <authorList>
            <person name="Li Y."/>
            <person name="Tan C."/>
            <person name="Li Z."/>
            <person name="Guo J."/>
            <person name="Li S."/>
            <person name="Chen X."/>
            <person name="Wang C."/>
            <person name="Dai X."/>
            <person name="Yang H."/>
            <person name="Song W."/>
            <person name="Hou L."/>
            <person name="Xu J."/>
            <person name="Tong Z."/>
            <person name="Xu A."/>
            <person name="Yuan X."/>
            <person name="Wang W."/>
            <person name="Yang Q."/>
            <person name="Chen L."/>
            <person name="Sun Z."/>
            <person name="Wang K."/>
            <person name="Pan B."/>
            <person name="Chen J."/>
            <person name="Bao Y."/>
            <person name="Liu F."/>
            <person name="Qi X."/>
            <person name="Gang D.R."/>
            <person name="Wen J."/>
            <person name="Li J."/>
        </authorList>
    </citation>
    <scope>NUCLEOTIDE SEQUENCE</scope>
    <source>
        <strain evidence="2">Dzin_1.0</strain>
    </source>
</reference>
<dbReference type="AlphaFoldDB" id="A0A9D5D5Y0"/>
<reference evidence="2" key="1">
    <citation type="submission" date="2021-03" db="EMBL/GenBank/DDBJ databases">
        <authorList>
            <person name="Li Z."/>
            <person name="Yang C."/>
        </authorList>
    </citation>
    <scope>NUCLEOTIDE SEQUENCE</scope>
    <source>
        <strain evidence="2">Dzin_1.0</strain>
        <tissue evidence="2">Leaf</tissue>
    </source>
</reference>
<gene>
    <name evidence="2" type="ORF">J5N97_004064</name>
</gene>
<evidence type="ECO:0000313" key="3">
    <source>
        <dbReference type="Proteomes" id="UP001085076"/>
    </source>
</evidence>
<evidence type="ECO:0000256" key="1">
    <source>
        <dbReference type="SAM" id="MobiDB-lite"/>
    </source>
</evidence>
<feature type="region of interest" description="Disordered" evidence="1">
    <location>
        <begin position="1"/>
        <end position="42"/>
    </location>
</feature>
<dbReference type="EMBL" id="JAGGNH010000001">
    <property type="protein sequence ID" value="KAJ0985708.1"/>
    <property type="molecule type" value="Genomic_DNA"/>
</dbReference>
<evidence type="ECO:0000313" key="2">
    <source>
        <dbReference type="EMBL" id="KAJ0985708.1"/>
    </source>
</evidence>
<feature type="compositionally biased region" description="Basic and acidic residues" evidence="1">
    <location>
        <begin position="33"/>
        <end position="42"/>
    </location>
</feature>